<reference evidence="2 3" key="1">
    <citation type="submission" date="2023-07" db="EMBL/GenBank/DDBJ databases">
        <title>Comparative genomics of wheat-associated soil bacteria to identify genetic determinants of phenazine resistance.</title>
        <authorList>
            <person name="Mouncey N."/>
        </authorList>
    </citation>
    <scope>NUCLEOTIDE SEQUENCE [LARGE SCALE GENOMIC DNA]</scope>
    <source>
        <strain evidence="2 3">W4I11</strain>
    </source>
</reference>
<name>A0ABU0S4E4_9HYPH</name>
<dbReference type="PANTHER" id="PTHR34203">
    <property type="entry name" value="METHYLTRANSFERASE, FKBM FAMILY PROTEIN"/>
    <property type="match status" value="1"/>
</dbReference>
<evidence type="ECO:0000313" key="3">
    <source>
        <dbReference type="Proteomes" id="UP001237780"/>
    </source>
</evidence>
<keyword evidence="2" id="KW-0808">Transferase</keyword>
<dbReference type="InterPro" id="IPR052514">
    <property type="entry name" value="SAM-dependent_MTase"/>
</dbReference>
<dbReference type="NCBIfam" id="TIGR01444">
    <property type="entry name" value="fkbM_fam"/>
    <property type="match status" value="1"/>
</dbReference>
<organism evidence="2 3">
    <name type="scientific">Phyllobacterium ifriqiyense</name>
    <dbReference type="NCBI Taxonomy" id="314238"/>
    <lineage>
        <taxon>Bacteria</taxon>
        <taxon>Pseudomonadati</taxon>
        <taxon>Pseudomonadota</taxon>
        <taxon>Alphaproteobacteria</taxon>
        <taxon>Hyphomicrobiales</taxon>
        <taxon>Phyllobacteriaceae</taxon>
        <taxon>Phyllobacterium</taxon>
    </lineage>
</organism>
<gene>
    <name evidence="2" type="ORF">QFZ34_000802</name>
</gene>
<dbReference type="Pfam" id="PF05050">
    <property type="entry name" value="Methyltransf_21"/>
    <property type="match status" value="1"/>
</dbReference>
<dbReference type="EMBL" id="JAUSZT010000002">
    <property type="protein sequence ID" value="MDQ0995625.1"/>
    <property type="molecule type" value="Genomic_DNA"/>
</dbReference>
<dbReference type="GO" id="GO:0032259">
    <property type="term" value="P:methylation"/>
    <property type="evidence" value="ECO:0007669"/>
    <property type="project" value="UniProtKB-KW"/>
</dbReference>
<dbReference type="Gene3D" id="3.40.50.150">
    <property type="entry name" value="Vaccinia Virus protein VP39"/>
    <property type="match status" value="1"/>
</dbReference>
<dbReference type="PANTHER" id="PTHR34203:SF15">
    <property type="entry name" value="SLL1173 PROTEIN"/>
    <property type="match status" value="1"/>
</dbReference>
<feature type="domain" description="Methyltransferase FkbM" evidence="1">
    <location>
        <begin position="94"/>
        <end position="237"/>
    </location>
</feature>
<dbReference type="Proteomes" id="UP001237780">
    <property type="component" value="Unassembled WGS sequence"/>
</dbReference>
<dbReference type="GO" id="GO:0008168">
    <property type="term" value="F:methyltransferase activity"/>
    <property type="evidence" value="ECO:0007669"/>
    <property type="project" value="UniProtKB-KW"/>
</dbReference>
<protein>
    <submittedName>
        <fullName evidence="2">FkbM family methyltransferase</fullName>
    </submittedName>
</protein>
<sequence>MKNRWVRRFNKWKFALVARFFDTRYGRELLINTIGPRVVNLTVNCGDHLMTVSPHDYIGKKVFRKGNFERDHVDRLLSTLREKKLLSGESTLLEIGGNIGTQTIYFALSQAFSRIISIEADPRNFELLQHNISQNHLQAKILPIQCAAGDVEGEIDFFQHQNNHGKSSTSRKSKHDHKITVPVKPVDTILSEANILPQEIGLIWMDIEGYEPVACNSMQTLLKRKVPLYMEFSPIFYGREQSIAFTRYLGRFYEDCLIFREDHVEAIKVSALPLTEPQFDILLLHAPI</sequence>
<keyword evidence="2" id="KW-0489">Methyltransferase</keyword>
<dbReference type="InterPro" id="IPR006342">
    <property type="entry name" value="FkbM_mtfrase"/>
</dbReference>
<keyword evidence="3" id="KW-1185">Reference proteome</keyword>
<dbReference type="SUPFAM" id="SSF53335">
    <property type="entry name" value="S-adenosyl-L-methionine-dependent methyltransferases"/>
    <property type="match status" value="1"/>
</dbReference>
<evidence type="ECO:0000259" key="1">
    <source>
        <dbReference type="Pfam" id="PF05050"/>
    </source>
</evidence>
<accession>A0ABU0S4E4</accession>
<dbReference type="RefSeq" id="WP_307277179.1">
    <property type="nucleotide sequence ID" value="NZ_JAUSZT010000002.1"/>
</dbReference>
<comment type="caution">
    <text evidence="2">The sequence shown here is derived from an EMBL/GenBank/DDBJ whole genome shotgun (WGS) entry which is preliminary data.</text>
</comment>
<proteinExistence type="predicted"/>
<dbReference type="InterPro" id="IPR029063">
    <property type="entry name" value="SAM-dependent_MTases_sf"/>
</dbReference>
<evidence type="ECO:0000313" key="2">
    <source>
        <dbReference type="EMBL" id="MDQ0995625.1"/>
    </source>
</evidence>